<keyword evidence="4 7" id="KW-1133">Transmembrane helix</keyword>
<sequence>MKRNTIVYFMAYGLSLLGNGVASVLFPLLVLAKTGDILAAGVIASATAAVSAVVGVLAGVVIDRVNRRTVSIVSDILSAASIAALPLVDHLWGLNLTWFIVLGIIGAFGDIPGMTARETMLPRLVELDGGAKAGRLDRLVGIREALAAVLMLVGPGAGGLLVALLGVSSATLLITATTSLGAALVTFGISAAAGAVNPEGSNATENNKVKKVFADLWSGWRFLLSNRLVLGASILTAVFVAVIAGLQATVLPAYFIAQGLPELSGFAVTGIALGSLLGASVYAATIARTSPRRWFIFGAIGTGIGFGILGTLGAPWLVIVAAVLIGIANSPMSAVLGVATIRATPDAMRGRVLGAQNALMLAAPALTAAPIAAIAQAFGLNAAGACIAIAVAITTVAAFFTPAFRDLDAHAGGPSGGPSDAPSDTMEAPRQGEN</sequence>
<dbReference type="GO" id="GO:0022857">
    <property type="term" value="F:transmembrane transporter activity"/>
    <property type="evidence" value="ECO:0007669"/>
    <property type="project" value="InterPro"/>
</dbReference>
<dbReference type="InterPro" id="IPR020846">
    <property type="entry name" value="MFS_dom"/>
</dbReference>
<dbReference type="Gene3D" id="1.20.1250.20">
    <property type="entry name" value="MFS general substrate transporter like domains"/>
    <property type="match status" value="1"/>
</dbReference>
<evidence type="ECO:0000256" key="7">
    <source>
        <dbReference type="SAM" id="Phobius"/>
    </source>
</evidence>
<evidence type="ECO:0000256" key="5">
    <source>
        <dbReference type="ARBA" id="ARBA00023136"/>
    </source>
</evidence>
<reference evidence="9 10" key="1">
    <citation type="submission" date="2019-06" db="EMBL/GenBank/DDBJ databases">
        <title>Whole genome shotgun sequence of Corynebacterium flavescens NBRC 14136.</title>
        <authorList>
            <person name="Hosoyama A."/>
            <person name="Uohara A."/>
            <person name="Ohji S."/>
            <person name="Ichikawa N."/>
        </authorList>
    </citation>
    <scope>NUCLEOTIDE SEQUENCE [LARGE SCALE GENOMIC DNA]</scope>
    <source>
        <strain evidence="9 10">NBRC 14136</strain>
    </source>
</reference>
<evidence type="ECO:0000256" key="3">
    <source>
        <dbReference type="ARBA" id="ARBA00022692"/>
    </source>
</evidence>
<dbReference type="Pfam" id="PF07690">
    <property type="entry name" value="MFS_1"/>
    <property type="match status" value="1"/>
</dbReference>
<comment type="subcellular location">
    <subcellularLocation>
        <location evidence="1">Cell membrane</location>
        <topology evidence="1">Multi-pass membrane protein</topology>
    </subcellularLocation>
</comment>
<dbReference type="InterPro" id="IPR036259">
    <property type="entry name" value="MFS_trans_sf"/>
</dbReference>
<evidence type="ECO:0000256" key="1">
    <source>
        <dbReference type="ARBA" id="ARBA00004651"/>
    </source>
</evidence>
<evidence type="ECO:0000259" key="8">
    <source>
        <dbReference type="PROSITE" id="PS50850"/>
    </source>
</evidence>
<feature type="transmembrane region" description="Helical" evidence="7">
    <location>
        <begin position="37"/>
        <end position="62"/>
    </location>
</feature>
<evidence type="ECO:0000256" key="6">
    <source>
        <dbReference type="SAM" id="MobiDB-lite"/>
    </source>
</evidence>
<evidence type="ECO:0000256" key="4">
    <source>
        <dbReference type="ARBA" id="ARBA00022989"/>
    </source>
</evidence>
<proteinExistence type="predicted"/>
<feature type="transmembrane region" description="Helical" evidence="7">
    <location>
        <begin position="94"/>
        <end position="113"/>
    </location>
</feature>
<dbReference type="PROSITE" id="PS50850">
    <property type="entry name" value="MFS"/>
    <property type="match status" value="1"/>
</dbReference>
<dbReference type="SUPFAM" id="SSF103473">
    <property type="entry name" value="MFS general substrate transporter"/>
    <property type="match status" value="1"/>
</dbReference>
<feature type="transmembrane region" description="Helical" evidence="7">
    <location>
        <begin position="7"/>
        <end position="31"/>
    </location>
</feature>
<dbReference type="Proteomes" id="UP000315353">
    <property type="component" value="Unassembled WGS sequence"/>
</dbReference>
<dbReference type="CDD" id="cd06173">
    <property type="entry name" value="MFS_MefA_like"/>
    <property type="match status" value="1"/>
</dbReference>
<feature type="domain" description="Major facilitator superfamily (MFS) profile" evidence="8">
    <location>
        <begin position="4"/>
        <end position="405"/>
    </location>
</feature>
<feature type="transmembrane region" description="Helical" evidence="7">
    <location>
        <begin position="145"/>
        <end position="167"/>
    </location>
</feature>
<feature type="transmembrane region" description="Helical" evidence="7">
    <location>
        <begin position="294"/>
        <end position="312"/>
    </location>
</feature>
<organism evidence="9 10">
    <name type="scientific">Corynebacterium flavescens</name>
    <dbReference type="NCBI Taxonomy" id="28028"/>
    <lineage>
        <taxon>Bacteria</taxon>
        <taxon>Bacillati</taxon>
        <taxon>Actinomycetota</taxon>
        <taxon>Actinomycetes</taxon>
        <taxon>Mycobacteriales</taxon>
        <taxon>Corynebacteriaceae</taxon>
        <taxon>Corynebacterium</taxon>
    </lineage>
</organism>
<keyword evidence="3 7" id="KW-0812">Transmembrane</keyword>
<dbReference type="EMBL" id="BJNB01000015">
    <property type="protein sequence ID" value="GEB97690.1"/>
    <property type="molecule type" value="Genomic_DNA"/>
</dbReference>
<accession>A0AB73B797</accession>
<keyword evidence="5 7" id="KW-0472">Membrane</keyword>
<feature type="transmembrane region" description="Helical" evidence="7">
    <location>
        <begin position="69"/>
        <end position="88"/>
    </location>
</feature>
<dbReference type="RefSeq" id="WP_075730381.1">
    <property type="nucleotide sequence ID" value="NZ_BJNB01000015.1"/>
</dbReference>
<feature type="transmembrane region" description="Helical" evidence="7">
    <location>
        <begin position="173"/>
        <end position="196"/>
    </location>
</feature>
<evidence type="ECO:0000313" key="9">
    <source>
        <dbReference type="EMBL" id="GEB97690.1"/>
    </source>
</evidence>
<keyword evidence="2" id="KW-1003">Cell membrane</keyword>
<comment type="caution">
    <text evidence="9">The sequence shown here is derived from an EMBL/GenBank/DDBJ whole genome shotgun (WGS) entry which is preliminary data.</text>
</comment>
<feature type="transmembrane region" description="Helical" evidence="7">
    <location>
        <begin position="318"/>
        <end position="341"/>
    </location>
</feature>
<dbReference type="InterPro" id="IPR011701">
    <property type="entry name" value="MFS"/>
</dbReference>
<feature type="transmembrane region" description="Helical" evidence="7">
    <location>
        <begin position="353"/>
        <end position="374"/>
    </location>
</feature>
<name>A0AB73B797_CORFL</name>
<evidence type="ECO:0000256" key="2">
    <source>
        <dbReference type="ARBA" id="ARBA00022475"/>
    </source>
</evidence>
<feature type="transmembrane region" description="Helical" evidence="7">
    <location>
        <begin position="263"/>
        <end position="282"/>
    </location>
</feature>
<dbReference type="PANTHER" id="PTHR23513:SF6">
    <property type="entry name" value="MAJOR FACILITATOR SUPERFAMILY ASSOCIATED DOMAIN-CONTAINING PROTEIN"/>
    <property type="match status" value="1"/>
</dbReference>
<evidence type="ECO:0000313" key="10">
    <source>
        <dbReference type="Proteomes" id="UP000315353"/>
    </source>
</evidence>
<feature type="transmembrane region" description="Helical" evidence="7">
    <location>
        <begin position="380"/>
        <end position="400"/>
    </location>
</feature>
<dbReference type="AlphaFoldDB" id="A0AB73B797"/>
<dbReference type="PANTHER" id="PTHR23513">
    <property type="entry name" value="INTEGRAL MEMBRANE EFFLUX PROTEIN-RELATED"/>
    <property type="match status" value="1"/>
</dbReference>
<feature type="region of interest" description="Disordered" evidence="6">
    <location>
        <begin position="411"/>
        <end position="434"/>
    </location>
</feature>
<dbReference type="GeneID" id="82881000"/>
<gene>
    <name evidence="9" type="ORF">CFL01nite_11850</name>
</gene>
<dbReference type="GO" id="GO:0005886">
    <property type="term" value="C:plasma membrane"/>
    <property type="evidence" value="ECO:0007669"/>
    <property type="project" value="UniProtKB-SubCell"/>
</dbReference>
<feature type="transmembrane region" description="Helical" evidence="7">
    <location>
        <begin position="228"/>
        <end position="257"/>
    </location>
</feature>
<protein>
    <submittedName>
        <fullName evidence="9">MFS transporter</fullName>
    </submittedName>
</protein>